<dbReference type="PANTHER" id="PTHR46060">
    <property type="entry name" value="MARINER MOS1 TRANSPOSASE-LIKE PROTEIN"/>
    <property type="match status" value="1"/>
</dbReference>
<organism evidence="1 2">
    <name type="scientific">Acromyrmex charruanus</name>
    <dbReference type="NCBI Taxonomy" id="2715315"/>
    <lineage>
        <taxon>Eukaryota</taxon>
        <taxon>Metazoa</taxon>
        <taxon>Ecdysozoa</taxon>
        <taxon>Arthropoda</taxon>
        <taxon>Hexapoda</taxon>
        <taxon>Insecta</taxon>
        <taxon>Pterygota</taxon>
        <taxon>Neoptera</taxon>
        <taxon>Endopterygota</taxon>
        <taxon>Hymenoptera</taxon>
        <taxon>Apocrita</taxon>
        <taxon>Aculeata</taxon>
        <taxon>Formicoidea</taxon>
        <taxon>Formicidae</taxon>
        <taxon>Myrmicinae</taxon>
        <taxon>Acromyrmex</taxon>
    </lineage>
</organism>
<dbReference type="Gene3D" id="3.30.420.10">
    <property type="entry name" value="Ribonuclease H-like superfamily/Ribonuclease H"/>
    <property type="match status" value="1"/>
</dbReference>
<sequence length="322" mass="37923">SPTKLIYPNPFLNNEISPSLSSARNKWFVNLSSTFIPNDVQSFLQFDKNFALSNRIFDCIKSIEYSTQKLSIDKRIDITNHSIPFYIILYHSIPILNNLVSFLLFTTTKLLKLETVTKNFSKLNSDIIFTYTDKGNVTVNINSEFYQNNLTLIINILIGNDYPLKFIFDTINVRMLGNTETYVKNLINMGTDGCRVCSLWIISDRVTISKQYLEMFQRNPDEFLCRFITVDETWIHYAPMAKFNEFRYELLPHPAYSPDLDYFLFPNLKKWFGEKRFITREQLIAETEAYFERLDKSYYSDGLKKQNRWIKCIKLKGDCVEK</sequence>
<feature type="non-terminal residue" evidence="1">
    <location>
        <position position="1"/>
    </location>
</feature>
<feature type="non-terminal residue" evidence="1">
    <location>
        <position position="322"/>
    </location>
</feature>
<evidence type="ECO:0000313" key="1">
    <source>
        <dbReference type="EMBL" id="KAG5339007.1"/>
    </source>
</evidence>
<dbReference type="GO" id="GO:0008168">
    <property type="term" value="F:methyltransferase activity"/>
    <property type="evidence" value="ECO:0007669"/>
    <property type="project" value="UniProtKB-KW"/>
</dbReference>
<evidence type="ECO:0000313" key="2">
    <source>
        <dbReference type="Proteomes" id="UP000669903"/>
    </source>
</evidence>
<proteinExistence type="predicted"/>
<comment type="caution">
    <text evidence="1">The sequence shown here is derived from an EMBL/GenBank/DDBJ whole genome shotgun (WGS) entry which is preliminary data.</text>
</comment>
<accession>A0A836K3W2</accession>
<keyword evidence="1" id="KW-0808">Transferase</keyword>
<dbReference type="EMBL" id="JAANIC010003549">
    <property type="protein sequence ID" value="KAG5339007.1"/>
    <property type="molecule type" value="Genomic_DNA"/>
</dbReference>
<name>A0A836K3W2_9HYME</name>
<keyword evidence="1" id="KW-0489">Methyltransferase</keyword>
<keyword evidence="2" id="KW-1185">Reference proteome</keyword>
<reference evidence="1" key="1">
    <citation type="submission" date="2020-03" db="EMBL/GenBank/DDBJ databases">
        <title>Relaxed selection underlies rapid genomic changes in the transitions from sociality to social parasitism in ants.</title>
        <authorList>
            <person name="Bi X."/>
        </authorList>
    </citation>
    <scope>NUCLEOTIDE SEQUENCE</scope>
    <source>
        <strain evidence="1">BGI-DK2014a</strain>
        <tissue evidence="1">Whole body</tissue>
    </source>
</reference>
<dbReference type="PANTHER" id="PTHR46060:SF1">
    <property type="entry name" value="MARINER MOS1 TRANSPOSASE-LIKE PROTEIN"/>
    <property type="match status" value="1"/>
</dbReference>
<dbReference type="AlphaFoldDB" id="A0A836K3W2"/>
<gene>
    <name evidence="1" type="primary">Setmar_53</name>
    <name evidence="1" type="ORF">G6Z76_0000888</name>
</gene>
<protein>
    <submittedName>
        <fullName evidence="1">SETMR methyltransferase</fullName>
    </submittedName>
</protein>
<dbReference type="InterPro" id="IPR036397">
    <property type="entry name" value="RNaseH_sf"/>
</dbReference>
<dbReference type="GO" id="GO:0003676">
    <property type="term" value="F:nucleic acid binding"/>
    <property type="evidence" value="ECO:0007669"/>
    <property type="project" value="InterPro"/>
</dbReference>
<dbReference type="GO" id="GO:0032259">
    <property type="term" value="P:methylation"/>
    <property type="evidence" value="ECO:0007669"/>
    <property type="project" value="UniProtKB-KW"/>
</dbReference>
<dbReference type="InterPro" id="IPR052709">
    <property type="entry name" value="Transposase-MT_Hybrid"/>
</dbReference>
<dbReference type="Proteomes" id="UP000669903">
    <property type="component" value="Unassembled WGS sequence"/>
</dbReference>